<reference evidence="2" key="1">
    <citation type="submission" date="2016-10" db="EMBL/GenBank/DDBJ databases">
        <authorList>
            <person name="Varghese N."/>
            <person name="Submissions S."/>
        </authorList>
    </citation>
    <scope>NUCLEOTIDE SEQUENCE [LARGE SCALE GENOMIC DNA]</scope>
    <source>
        <strain evidence="2">DSM 46136</strain>
    </source>
</reference>
<accession>A0A1I7DBI9</accession>
<dbReference type="EMBL" id="FPBA01000044">
    <property type="protein sequence ID" value="SFU08984.1"/>
    <property type="molecule type" value="Genomic_DNA"/>
</dbReference>
<evidence type="ECO:0000313" key="1">
    <source>
        <dbReference type="EMBL" id="SFU08984.1"/>
    </source>
</evidence>
<sequence>MPATPTRRDWVRLLGELAAQVDDGRIYDRDVSSVAAALTEVVTALERRRPFLG</sequence>
<evidence type="ECO:0000313" key="2">
    <source>
        <dbReference type="Proteomes" id="UP000199546"/>
    </source>
</evidence>
<keyword evidence="2" id="KW-1185">Reference proteome</keyword>
<protein>
    <submittedName>
        <fullName evidence="1">Uncharacterized protein</fullName>
    </submittedName>
</protein>
<proteinExistence type="predicted"/>
<dbReference type="Proteomes" id="UP000199546">
    <property type="component" value="Unassembled WGS sequence"/>
</dbReference>
<gene>
    <name evidence="1" type="ORF">SAMN05660657_05578</name>
</gene>
<dbReference type="AlphaFoldDB" id="A0A1I7DBI9"/>
<name>A0A1I7DBI9_9ACTN</name>
<organism evidence="1 2">
    <name type="scientific">Geodermatophilus amargosae</name>
    <dbReference type="NCBI Taxonomy" id="1296565"/>
    <lineage>
        <taxon>Bacteria</taxon>
        <taxon>Bacillati</taxon>
        <taxon>Actinomycetota</taxon>
        <taxon>Actinomycetes</taxon>
        <taxon>Geodermatophilales</taxon>
        <taxon>Geodermatophilaceae</taxon>
        <taxon>Geodermatophilus</taxon>
    </lineage>
</organism>